<keyword evidence="1" id="KW-0472">Membrane</keyword>
<dbReference type="InterPro" id="IPR025241">
    <property type="entry name" value="DUF4190"/>
</dbReference>
<proteinExistence type="predicted"/>
<sequence length="91" mass="9579">MSWENAYQPRQESSGKAVASLVLGICGLLVCPFILSVIAVVVATQARAEIRESRGRIGGSGLAQAGLILGWVGATLYGTFFLMVVVVFYGS</sequence>
<dbReference type="EMBL" id="JAPDOD010000018">
    <property type="protein sequence ID" value="MDA0162461.1"/>
    <property type="molecule type" value="Genomic_DNA"/>
</dbReference>
<keyword evidence="1" id="KW-1133">Transmembrane helix</keyword>
<comment type="caution">
    <text evidence="3">The sequence shown here is derived from an EMBL/GenBank/DDBJ whole genome shotgun (WGS) entry which is preliminary data.</text>
</comment>
<accession>A0A9X3MV44</accession>
<dbReference type="RefSeq" id="WP_270041701.1">
    <property type="nucleotide sequence ID" value="NZ_JAPDOD010000018.1"/>
</dbReference>
<keyword evidence="4" id="KW-1185">Reference proteome</keyword>
<evidence type="ECO:0000256" key="1">
    <source>
        <dbReference type="SAM" id="Phobius"/>
    </source>
</evidence>
<dbReference type="Pfam" id="PF13828">
    <property type="entry name" value="DUF4190"/>
    <property type="match status" value="1"/>
</dbReference>
<feature type="transmembrane region" description="Helical" evidence="1">
    <location>
        <begin position="20"/>
        <end position="44"/>
    </location>
</feature>
<reference evidence="3" key="1">
    <citation type="submission" date="2022-10" db="EMBL/GenBank/DDBJ databases">
        <title>The WGS of Solirubrobacter ginsenosidimutans DSM 21036.</title>
        <authorList>
            <person name="Jiang Z."/>
        </authorList>
    </citation>
    <scope>NUCLEOTIDE SEQUENCE</scope>
    <source>
        <strain evidence="3">DSM 21036</strain>
    </source>
</reference>
<protein>
    <submittedName>
        <fullName evidence="3">DUF4190 domain-containing protein</fullName>
    </submittedName>
</protein>
<organism evidence="3 4">
    <name type="scientific">Solirubrobacter ginsenosidimutans</name>
    <dbReference type="NCBI Taxonomy" id="490573"/>
    <lineage>
        <taxon>Bacteria</taxon>
        <taxon>Bacillati</taxon>
        <taxon>Actinomycetota</taxon>
        <taxon>Thermoleophilia</taxon>
        <taxon>Solirubrobacterales</taxon>
        <taxon>Solirubrobacteraceae</taxon>
        <taxon>Solirubrobacter</taxon>
    </lineage>
</organism>
<evidence type="ECO:0000313" key="4">
    <source>
        <dbReference type="Proteomes" id="UP001149140"/>
    </source>
</evidence>
<name>A0A9X3MV44_9ACTN</name>
<feature type="domain" description="DUF4190" evidence="2">
    <location>
        <begin position="17"/>
        <end position="78"/>
    </location>
</feature>
<keyword evidence="1" id="KW-0812">Transmembrane</keyword>
<dbReference type="Proteomes" id="UP001149140">
    <property type="component" value="Unassembled WGS sequence"/>
</dbReference>
<evidence type="ECO:0000259" key="2">
    <source>
        <dbReference type="Pfam" id="PF13828"/>
    </source>
</evidence>
<evidence type="ECO:0000313" key="3">
    <source>
        <dbReference type="EMBL" id="MDA0162461.1"/>
    </source>
</evidence>
<gene>
    <name evidence="3" type="ORF">OM076_19465</name>
</gene>
<dbReference type="AlphaFoldDB" id="A0A9X3MV44"/>
<feature type="transmembrane region" description="Helical" evidence="1">
    <location>
        <begin position="65"/>
        <end position="89"/>
    </location>
</feature>